<evidence type="ECO:0000256" key="2">
    <source>
        <dbReference type="SAM" id="MobiDB-lite"/>
    </source>
</evidence>
<sequence>MASPPDGEPRVWAIGDLNRRASLAVVRDFRGQVWTAGELTRIDDRRGNRWLELVERGGGRDGRDAHLEAFCSATKWQRLERKLADAGVELRAGQRLVVVGCLDIGDRGKLTLTVDDVDVAALVGERLRDRQRLVQRLVDDDLFDANRRLALPPLPLRVGLVASGGSDGHRDLVRQLETSGFAFHITLRSIPVEGPTAPRAIRAALVTFGPGDIDVAVVVRGGGAKASLDVFDAGVVAHAIATAAVPVWTGIGHTGDRSVADEVAHRSFATPTAAGQALVAAVATAWDELAGAMARVARAVEGSLATAAAQVDGQRRSVATLTRHRLTLHEQTHARTSSDLRRGAARGLDTRADQLVVAAHRIRASGVAELRDAHRRLTDLALDTAGAAGRRCVDATADLAATAATASLGAATALQRAGQPLERAGALLTRARFDGLLDEQSTVVVGAARLVGRDVQRRLGAHGDRAAAQRAILEAYDPKRQLARGWTLTHTPDGRLLRHAAEIDEGDALVTTFADGSTTSTVTGVTGRDEEDVADE</sequence>
<dbReference type="InterPro" id="IPR003753">
    <property type="entry name" value="Exonuc_VII_L"/>
</dbReference>
<name>A0A6J4I3A9_9ACTN</name>
<dbReference type="GO" id="GO:0005737">
    <property type="term" value="C:cytoplasm"/>
    <property type="evidence" value="ECO:0007669"/>
    <property type="project" value="UniProtKB-SubCell"/>
</dbReference>
<feature type="compositionally biased region" description="Low complexity" evidence="2">
    <location>
        <begin position="517"/>
        <end position="526"/>
    </location>
</feature>
<comment type="catalytic activity">
    <reaction evidence="1">
        <text>Exonucleolytic cleavage in either 5'- to 3'- or 3'- to 5'-direction to yield nucleoside 5'-phosphates.</text>
        <dbReference type="EC" id="3.1.11.6"/>
    </reaction>
</comment>
<keyword evidence="1" id="KW-0540">Nuclease</keyword>
<dbReference type="NCBIfam" id="TIGR00237">
    <property type="entry name" value="xseA"/>
    <property type="match status" value="1"/>
</dbReference>
<dbReference type="GO" id="GO:0008855">
    <property type="term" value="F:exodeoxyribonuclease VII activity"/>
    <property type="evidence" value="ECO:0007669"/>
    <property type="project" value="UniProtKB-UniRule"/>
</dbReference>
<dbReference type="GO" id="GO:0009318">
    <property type="term" value="C:exodeoxyribonuclease VII complex"/>
    <property type="evidence" value="ECO:0007669"/>
    <property type="project" value="UniProtKB-UniRule"/>
</dbReference>
<proteinExistence type="inferred from homology"/>
<dbReference type="EMBL" id="CADCTB010000107">
    <property type="protein sequence ID" value="CAA9241417.1"/>
    <property type="molecule type" value="Genomic_DNA"/>
</dbReference>
<comment type="subcellular location">
    <subcellularLocation>
        <location evidence="1">Cytoplasm</location>
    </subcellularLocation>
</comment>
<dbReference type="InterPro" id="IPR020579">
    <property type="entry name" value="Exonuc_VII_lsu_C"/>
</dbReference>
<evidence type="ECO:0000313" key="4">
    <source>
        <dbReference type="EMBL" id="CAA9241417.1"/>
    </source>
</evidence>
<comment type="similarity">
    <text evidence="1">Belongs to the XseA family.</text>
</comment>
<evidence type="ECO:0000259" key="3">
    <source>
        <dbReference type="Pfam" id="PF02601"/>
    </source>
</evidence>
<dbReference type="PANTHER" id="PTHR30008:SF0">
    <property type="entry name" value="EXODEOXYRIBONUCLEASE 7 LARGE SUBUNIT"/>
    <property type="match status" value="1"/>
</dbReference>
<protein>
    <recommendedName>
        <fullName evidence="1">Exodeoxyribonuclease 7 large subunit</fullName>
        <ecNumber evidence="1">3.1.11.6</ecNumber>
    </recommendedName>
</protein>
<dbReference type="Pfam" id="PF02601">
    <property type="entry name" value="Exonuc_VII_L"/>
    <property type="match status" value="1"/>
</dbReference>
<organism evidence="4">
    <name type="scientific">uncultured Acidimicrobiales bacterium</name>
    <dbReference type="NCBI Taxonomy" id="310071"/>
    <lineage>
        <taxon>Bacteria</taxon>
        <taxon>Bacillati</taxon>
        <taxon>Actinomycetota</taxon>
        <taxon>Acidimicrobiia</taxon>
        <taxon>Acidimicrobiales</taxon>
        <taxon>environmental samples</taxon>
    </lineage>
</organism>
<keyword evidence="1" id="KW-0269">Exonuclease</keyword>
<feature type="region of interest" description="Disordered" evidence="2">
    <location>
        <begin position="517"/>
        <end position="536"/>
    </location>
</feature>
<gene>
    <name evidence="4" type="ORF">AVDCRST_MAG10-1616</name>
</gene>
<keyword evidence="1" id="KW-0378">Hydrolase</keyword>
<evidence type="ECO:0000256" key="1">
    <source>
        <dbReference type="RuleBase" id="RU004355"/>
    </source>
</evidence>
<dbReference type="GO" id="GO:0006308">
    <property type="term" value="P:DNA catabolic process"/>
    <property type="evidence" value="ECO:0007669"/>
    <property type="project" value="UniProtKB-UniRule"/>
</dbReference>
<dbReference type="EC" id="3.1.11.6" evidence="1"/>
<accession>A0A6J4I3A9</accession>
<reference evidence="4" key="1">
    <citation type="submission" date="2020-02" db="EMBL/GenBank/DDBJ databases">
        <authorList>
            <person name="Meier V. D."/>
        </authorList>
    </citation>
    <scope>NUCLEOTIDE SEQUENCE</scope>
    <source>
        <strain evidence="4">AVDCRST_MAG10</strain>
    </source>
</reference>
<dbReference type="PANTHER" id="PTHR30008">
    <property type="entry name" value="EXODEOXYRIBONUCLEASE 7 LARGE SUBUNIT"/>
    <property type="match status" value="1"/>
</dbReference>
<feature type="domain" description="Exonuclease VII large subunit C-terminal" evidence="3">
    <location>
        <begin position="142"/>
        <end position="520"/>
    </location>
</feature>
<dbReference type="AlphaFoldDB" id="A0A6J4I3A9"/>